<protein>
    <recommendedName>
        <fullName evidence="12 13">DNA primase</fullName>
        <ecNumber evidence="12">2.7.7.101</ecNumber>
    </recommendedName>
</protein>
<evidence type="ECO:0000256" key="13">
    <source>
        <dbReference type="PIRNR" id="PIRNR002811"/>
    </source>
</evidence>
<evidence type="ECO:0000256" key="8">
    <source>
        <dbReference type="ARBA" id="ARBA00022833"/>
    </source>
</evidence>
<proteinExistence type="inferred from homology"/>
<dbReference type="Pfam" id="PF13155">
    <property type="entry name" value="Toprim_2"/>
    <property type="match status" value="1"/>
</dbReference>
<dbReference type="PROSITE" id="PS50880">
    <property type="entry name" value="TOPRIM"/>
    <property type="match status" value="1"/>
</dbReference>
<dbReference type="GO" id="GO:0008270">
    <property type="term" value="F:zinc ion binding"/>
    <property type="evidence" value="ECO:0007669"/>
    <property type="project" value="UniProtKB-UniRule"/>
</dbReference>
<dbReference type="PANTHER" id="PTHR30313">
    <property type="entry name" value="DNA PRIMASE"/>
    <property type="match status" value="1"/>
</dbReference>
<dbReference type="Gene3D" id="1.10.860.10">
    <property type="entry name" value="DNAb Helicase, Chain A"/>
    <property type="match status" value="1"/>
</dbReference>
<evidence type="ECO:0000256" key="1">
    <source>
        <dbReference type="ARBA" id="ARBA00022478"/>
    </source>
</evidence>
<dbReference type="GO" id="GO:0006269">
    <property type="term" value="P:DNA replication, synthesis of primer"/>
    <property type="evidence" value="ECO:0007669"/>
    <property type="project" value="UniProtKB-UniRule"/>
</dbReference>
<dbReference type="Gene3D" id="3.40.1360.10">
    <property type="match status" value="1"/>
</dbReference>
<evidence type="ECO:0000256" key="12">
    <source>
        <dbReference type="HAMAP-Rule" id="MF_00974"/>
    </source>
</evidence>
<evidence type="ECO:0000256" key="3">
    <source>
        <dbReference type="ARBA" id="ARBA00022679"/>
    </source>
</evidence>
<organism evidence="16 17">
    <name type="scientific">Flintibacter faecis</name>
    <dbReference type="NCBI Taxonomy" id="2763047"/>
    <lineage>
        <taxon>Bacteria</taxon>
        <taxon>Bacillati</taxon>
        <taxon>Bacillota</taxon>
        <taxon>Clostridia</taxon>
        <taxon>Eubacteriales</taxon>
        <taxon>Flintibacter</taxon>
    </lineage>
</organism>
<dbReference type="SMART" id="SM00493">
    <property type="entry name" value="TOPRIM"/>
    <property type="match status" value="1"/>
</dbReference>
<dbReference type="PANTHER" id="PTHR30313:SF2">
    <property type="entry name" value="DNA PRIMASE"/>
    <property type="match status" value="1"/>
</dbReference>
<dbReference type="InterPro" id="IPR050219">
    <property type="entry name" value="DnaG_primase"/>
</dbReference>
<comment type="function">
    <text evidence="12 13">RNA polymerase that catalyzes the synthesis of short RNA molecules used as primers for DNA polymerase during DNA replication.</text>
</comment>
<dbReference type="AlphaFoldDB" id="A0A8J6J381"/>
<dbReference type="GO" id="GO:0003899">
    <property type="term" value="F:DNA-directed RNA polymerase activity"/>
    <property type="evidence" value="ECO:0007669"/>
    <property type="project" value="UniProtKB-UniRule"/>
</dbReference>
<dbReference type="Proteomes" id="UP000602260">
    <property type="component" value="Unassembled WGS sequence"/>
</dbReference>
<keyword evidence="4 12" id="KW-0548">Nucleotidyltransferase</keyword>
<dbReference type="CDD" id="cd03364">
    <property type="entry name" value="TOPRIM_DnaG_primases"/>
    <property type="match status" value="1"/>
</dbReference>
<dbReference type="EMBL" id="JACOPN010000003">
    <property type="protein sequence ID" value="MBC5716796.1"/>
    <property type="molecule type" value="Genomic_DNA"/>
</dbReference>
<evidence type="ECO:0000256" key="6">
    <source>
        <dbReference type="ARBA" id="ARBA00022723"/>
    </source>
</evidence>
<keyword evidence="3 12" id="KW-0808">Transferase</keyword>
<keyword evidence="5 12" id="KW-0235">DNA replication</keyword>
<evidence type="ECO:0000256" key="14">
    <source>
        <dbReference type="PIRSR" id="PIRSR002811-1"/>
    </source>
</evidence>
<dbReference type="Pfam" id="PF10410">
    <property type="entry name" value="DnaB_bind"/>
    <property type="match status" value="1"/>
</dbReference>
<dbReference type="Pfam" id="PF08275">
    <property type="entry name" value="DNAG_N"/>
    <property type="match status" value="1"/>
</dbReference>
<sequence length="587" mass="65198">MPIPERFLDELMARTDIVDLVSESVRLTKKGSSYWGCCPFHSEKTPSFHVVPDRQIYKCFGCGKGGGAINFVMELENLSFWDAVSVLAKRAGMTMPESFGGSPDAQKRREKMLELNRRAALAFHRWLYAPEGAHGLDYLRRRGLSPGTLTRFGLGFAPDTWDALIQEMAKQGYDKRDLLDAGLAVSNKDGRIYDRFRNRVIFPIIDVRGGVIGFGGRVMDDSTPKYLNSPDTPVYNKSRNIFALNIAKKSKAGRVILTEGYMDTIALHQAGFDNAVASLGTSLTEEHAQLLSRYFKDAILSYDGDGAGIAAAQRAIPILEKAGLKVRVLRVTGAKDPDEFIKTHGRDAFARLLDKSENQVDYRLAQLQSKFDLTDDAQKVAFLQEAAQLIAARPSAVEREIYGGHAAQMAGITSESMAQEVSRALRHRLRKEKKQQERRDLAPAAQLQPKARSLRYDNIRSARAEEGVLRLLLLDPALLSRMDDLEGQEFSSPLLGRAFDALRGQAQQGLSPNLASLAQIFTGEEMDHLAQVASQPESAANGPRALTDYISIIRGEGLRRSQEQGDDLLLAMQKKYQKSKAYMEEKP</sequence>
<keyword evidence="9" id="KW-0460">Magnesium</keyword>
<dbReference type="GO" id="GO:0005737">
    <property type="term" value="C:cytoplasm"/>
    <property type="evidence" value="ECO:0007669"/>
    <property type="project" value="TreeGrafter"/>
</dbReference>
<dbReference type="FunFam" id="3.90.980.10:FF:000001">
    <property type="entry name" value="DNA primase"/>
    <property type="match status" value="1"/>
</dbReference>
<comment type="cofactor">
    <cofactor evidence="12 13 14">
        <name>Zn(2+)</name>
        <dbReference type="ChEBI" id="CHEBI:29105"/>
    </cofactor>
    <text evidence="12 13 14">Binds 1 zinc ion per monomer.</text>
</comment>
<dbReference type="InterPro" id="IPR036977">
    <property type="entry name" value="DNA_primase_Znf_CHC2"/>
</dbReference>
<comment type="domain">
    <text evidence="12">Contains an N-terminal zinc-binding domain, a central core domain that contains the primase activity, and a C-terminal DnaB-binding domain.</text>
</comment>
<evidence type="ECO:0000256" key="9">
    <source>
        <dbReference type="ARBA" id="ARBA00022842"/>
    </source>
</evidence>
<keyword evidence="8 12" id="KW-0862">Zinc</keyword>
<name>A0A8J6J381_9FIRM</name>
<evidence type="ECO:0000256" key="4">
    <source>
        <dbReference type="ARBA" id="ARBA00022695"/>
    </source>
</evidence>
<gene>
    <name evidence="12" type="primary">dnaG</name>
    <name evidence="16" type="ORF">H8S55_05585</name>
</gene>
<dbReference type="GO" id="GO:1990077">
    <property type="term" value="C:primosome complex"/>
    <property type="evidence" value="ECO:0007669"/>
    <property type="project" value="UniProtKB-KW"/>
</dbReference>
<keyword evidence="10 12" id="KW-0238">DNA-binding</keyword>
<dbReference type="FunFam" id="3.90.580.10:FF:000001">
    <property type="entry name" value="DNA primase"/>
    <property type="match status" value="1"/>
</dbReference>
<reference evidence="16" key="1">
    <citation type="submission" date="2020-08" db="EMBL/GenBank/DDBJ databases">
        <title>Genome public.</title>
        <authorList>
            <person name="Liu C."/>
            <person name="Sun Q."/>
        </authorList>
    </citation>
    <scope>NUCLEOTIDE SEQUENCE</scope>
    <source>
        <strain evidence="16">BX5</strain>
    </source>
</reference>
<evidence type="ECO:0000259" key="15">
    <source>
        <dbReference type="PROSITE" id="PS50880"/>
    </source>
</evidence>
<dbReference type="EC" id="2.7.7.101" evidence="12"/>
<dbReference type="GO" id="GO:0003677">
    <property type="term" value="F:DNA binding"/>
    <property type="evidence" value="ECO:0007669"/>
    <property type="project" value="UniProtKB-KW"/>
</dbReference>
<evidence type="ECO:0000313" key="16">
    <source>
        <dbReference type="EMBL" id="MBC5716796.1"/>
    </source>
</evidence>
<keyword evidence="1 12" id="KW-0240">DNA-directed RNA polymerase</keyword>
<comment type="caution">
    <text evidence="16">The sequence shown here is derived from an EMBL/GenBank/DDBJ whole genome shotgun (WGS) entry which is preliminary data.</text>
</comment>
<dbReference type="InterPro" id="IPR019475">
    <property type="entry name" value="DNA_primase_DnaB-bd"/>
</dbReference>
<keyword evidence="6 12" id="KW-0479">Metal-binding</keyword>
<evidence type="ECO:0000256" key="7">
    <source>
        <dbReference type="ARBA" id="ARBA00022771"/>
    </source>
</evidence>
<dbReference type="Pfam" id="PF01807">
    <property type="entry name" value="Zn_ribbon_DnaG"/>
    <property type="match status" value="1"/>
</dbReference>
<evidence type="ECO:0000256" key="11">
    <source>
        <dbReference type="ARBA" id="ARBA00023163"/>
    </source>
</evidence>
<dbReference type="InterPro" id="IPR037068">
    <property type="entry name" value="DNA_primase_core_N_sf"/>
</dbReference>
<evidence type="ECO:0000313" key="17">
    <source>
        <dbReference type="Proteomes" id="UP000602260"/>
    </source>
</evidence>
<feature type="zinc finger region" description="CHC2-type" evidence="12 14">
    <location>
        <begin position="38"/>
        <end position="62"/>
    </location>
</feature>
<dbReference type="HAMAP" id="MF_00974">
    <property type="entry name" value="DNA_primase_DnaG"/>
    <property type="match status" value="1"/>
</dbReference>
<keyword evidence="17" id="KW-1185">Reference proteome</keyword>
<dbReference type="InterPro" id="IPR016136">
    <property type="entry name" value="DNA_helicase_N/primase_C"/>
</dbReference>
<dbReference type="InterPro" id="IPR006295">
    <property type="entry name" value="DNA_primase_DnaG"/>
</dbReference>
<dbReference type="InterPro" id="IPR034151">
    <property type="entry name" value="TOPRIM_DnaG_bac"/>
</dbReference>
<dbReference type="SUPFAM" id="SSF57783">
    <property type="entry name" value="Zinc beta-ribbon"/>
    <property type="match status" value="1"/>
</dbReference>
<dbReference type="GO" id="GO:0000428">
    <property type="term" value="C:DNA-directed RNA polymerase complex"/>
    <property type="evidence" value="ECO:0007669"/>
    <property type="project" value="UniProtKB-KW"/>
</dbReference>
<keyword evidence="11 12" id="KW-0804">Transcription</keyword>
<comment type="catalytic activity">
    <reaction evidence="12">
        <text>ssDNA + n NTP = ssDNA/pppN(pN)n-1 hybrid + (n-1) diphosphate.</text>
        <dbReference type="EC" id="2.7.7.101"/>
    </reaction>
</comment>
<dbReference type="InterPro" id="IPR030846">
    <property type="entry name" value="DnaG_bac"/>
</dbReference>
<dbReference type="RefSeq" id="WP_186878142.1">
    <property type="nucleotide sequence ID" value="NZ_JACOPN010000003.1"/>
</dbReference>
<comment type="similarity">
    <text evidence="12 13">Belongs to the DnaG primase family.</text>
</comment>
<comment type="subunit">
    <text evidence="12">Monomer. Interacts with DnaB.</text>
</comment>
<keyword evidence="7 12" id="KW-0863">Zinc-finger</keyword>
<dbReference type="NCBIfam" id="TIGR01391">
    <property type="entry name" value="dnaG"/>
    <property type="match status" value="1"/>
</dbReference>
<dbReference type="PIRSF" id="PIRSF002811">
    <property type="entry name" value="DnaG"/>
    <property type="match status" value="1"/>
</dbReference>
<dbReference type="InterPro" id="IPR013264">
    <property type="entry name" value="DNAG_N"/>
</dbReference>
<dbReference type="SUPFAM" id="SSF56731">
    <property type="entry name" value="DNA primase core"/>
    <property type="match status" value="1"/>
</dbReference>
<feature type="domain" description="Toprim" evidence="15">
    <location>
        <begin position="253"/>
        <end position="334"/>
    </location>
</feature>
<dbReference type="SMART" id="SM00400">
    <property type="entry name" value="ZnF_CHCC"/>
    <property type="match status" value="1"/>
</dbReference>
<keyword evidence="2 12" id="KW-0639">Primosome</keyword>
<dbReference type="InterPro" id="IPR006171">
    <property type="entry name" value="TOPRIM_dom"/>
</dbReference>
<dbReference type="InterPro" id="IPR002694">
    <property type="entry name" value="Znf_CHC2"/>
</dbReference>
<evidence type="ECO:0000256" key="5">
    <source>
        <dbReference type="ARBA" id="ARBA00022705"/>
    </source>
</evidence>
<dbReference type="Gene3D" id="3.90.980.10">
    <property type="entry name" value="DNA primase, catalytic core, N-terminal domain"/>
    <property type="match status" value="1"/>
</dbReference>
<evidence type="ECO:0000256" key="10">
    <source>
        <dbReference type="ARBA" id="ARBA00023125"/>
    </source>
</evidence>
<evidence type="ECO:0000256" key="2">
    <source>
        <dbReference type="ARBA" id="ARBA00022515"/>
    </source>
</evidence>
<accession>A0A8J6J381</accession>
<dbReference type="Gene3D" id="3.90.580.10">
    <property type="entry name" value="Zinc finger, CHC2-type domain"/>
    <property type="match status" value="1"/>
</dbReference>